<dbReference type="RefSeq" id="XP_007806115.1">
    <property type="nucleotide sequence ID" value="XM_007807924.1"/>
</dbReference>
<evidence type="ECO:0000259" key="2">
    <source>
        <dbReference type="Pfam" id="PF14420"/>
    </source>
</evidence>
<dbReference type="Pfam" id="PF14420">
    <property type="entry name" value="Clr5"/>
    <property type="match status" value="1"/>
</dbReference>
<feature type="region of interest" description="Disordered" evidence="1">
    <location>
        <begin position="1"/>
        <end position="20"/>
    </location>
</feature>
<evidence type="ECO:0000256" key="1">
    <source>
        <dbReference type="SAM" id="MobiDB-lite"/>
    </source>
</evidence>
<dbReference type="OrthoDB" id="4368244at2759"/>
<dbReference type="HOGENOM" id="CLU_566233_0_0_1"/>
<feature type="domain" description="Clr5" evidence="2">
    <location>
        <begin position="23"/>
        <end position="63"/>
    </location>
</feature>
<name>U1HE68_ENDPU</name>
<dbReference type="AlphaFoldDB" id="U1HE68"/>
<keyword evidence="4" id="KW-1185">Reference proteome</keyword>
<protein>
    <recommendedName>
        <fullName evidence="2">Clr5 domain-containing protein</fullName>
    </recommendedName>
</protein>
<sequence>MASEYQRPGAIPPIPSTRARRIPDEEWNTHRDKLVKLYIEEEASQKDIIDIMTKEHNFIITKHDAVTKDTKVQYQGYVLDNDRLERASKRRKDYITTPPYFLPDLPPDLERPDGQAWSPFPEVLMSQSDLAMSPEKANATPTPTTFESMLLEGGSVGQGSTTDPTEKGEMLGANEESATIFQHSRFPPSLEVPASPLKQPALCSAPRNRLLSSGGHALAMSTTSNENLFYVANDGQSTLEAPLGISAGLARVSLHGTDPESIIPPLQLIRSQLSMCLDVAYRESHPWGSRSSRNQLVREITSDWLLSEIDDILCWSYDISASIIRQRRAGEGNRCSGNQQNLSKKYRDGGRIPDFEDGDIWIDRSASQPRGRLIGSFKAGCRTRGTLQIQLRKVSKDVIQNHDHQSQKTRARYKLLTLLEAGCNPNVLDNDLASPSDYARRESLLPQWEWALVHSGYMYDEDKQEWIRNVSFSDIVDMTAGE</sequence>
<proteinExistence type="predicted"/>
<dbReference type="Proteomes" id="UP000019373">
    <property type="component" value="Unassembled WGS sequence"/>
</dbReference>
<evidence type="ECO:0000313" key="3">
    <source>
        <dbReference type="EMBL" id="ERF68340.1"/>
    </source>
</evidence>
<organism evidence="3 4">
    <name type="scientific">Endocarpon pusillum (strain Z07020 / HMAS-L-300199)</name>
    <name type="common">Lichen-forming fungus</name>
    <dbReference type="NCBI Taxonomy" id="1263415"/>
    <lineage>
        <taxon>Eukaryota</taxon>
        <taxon>Fungi</taxon>
        <taxon>Dikarya</taxon>
        <taxon>Ascomycota</taxon>
        <taxon>Pezizomycotina</taxon>
        <taxon>Eurotiomycetes</taxon>
        <taxon>Chaetothyriomycetidae</taxon>
        <taxon>Verrucariales</taxon>
        <taxon>Verrucariaceae</taxon>
        <taxon>Endocarpon</taxon>
    </lineage>
</organism>
<reference evidence="4" key="1">
    <citation type="journal article" date="2014" name="BMC Genomics">
        <title>Genome characteristics reveal the impact of lichenization on lichen-forming fungus Endocarpon pusillum Hedwig (Verrucariales, Ascomycota).</title>
        <authorList>
            <person name="Wang Y.-Y."/>
            <person name="Liu B."/>
            <person name="Zhang X.-Y."/>
            <person name="Zhou Q.-M."/>
            <person name="Zhang T."/>
            <person name="Li H."/>
            <person name="Yu Y.-F."/>
            <person name="Zhang X.-L."/>
            <person name="Hao X.-Y."/>
            <person name="Wang M."/>
            <person name="Wang L."/>
            <person name="Wei J.-C."/>
        </authorList>
    </citation>
    <scope>NUCLEOTIDE SEQUENCE [LARGE SCALE GENOMIC DNA]</scope>
    <source>
        <strain evidence="4">Z07020 / HMAS-L-300199</strain>
    </source>
</reference>
<dbReference type="EMBL" id="KE721523">
    <property type="protein sequence ID" value="ERF68340.1"/>
    <property type="molecule type" value="Genomic_DNA"/>
</dbReference>
<gene>
    <name evidence="3" type="ORF">EPUS_02796</name>
</gene>
<dbReference type="InterPro" id="IPR025676">
    <property type="entry name" value="Clr5_dom"/>
</dbReference>
<dbReference type="GeneID" id="19237846"/>
<evidence type="ECO:0000313" key="4">
    <source>
        <dbReference type="Proteomes" id="UP000019373"/>
    </source>
</evidence>
<accession>U1HE68</accession>